<sequence>MMQTDLCFEIRELEIPAGVRRGARPSLADARWMLQRVWGFRDFRGAQAEVIEAVLAGRDVLAILPTGAGKSAIYQTVATLMPGTTLVISPLIALMVDQVDALQAAGVPAGYLNSSLTASQADATLAALEAGRFKLCYVAPERFESPEFRARLERTPTPLVVVDEAHCVSEWGHDFRPAYRRLGAYRDLLGGAPLLALTATATPEVRADIVDALGMRGAAVMVRGVDRPNLRWEVACAPDDHAKRAALAPALRSLDQGSAIIYTESRREAEEIAEWVAGCGLRAGAYHAGLGMAERRQVQQGWMASEIPVVVATSAFGMGIDKPDVRLVAHYSFPSSLESYYQEAGRAGRDGEEARCMLLYSGDDVRIHEIRIDEMHPPAETVARVYRALDAAVDGEGRLEGSLAAWAREVRVASEGQTTAAFRVLASAGIALNQRRGREGAFVRLVCPTPEIRTRIPARSPALREVLARVWRHADEAALRAGLRLVGTDVTALAATRTKAREALDRLAAEGILQVEWENAGCHVLRRGLDPTALPVDWTAQRRVRRRLETQLAEVRRYALGAGCRRQHLLEYFGDSAPPRCTGCDRCSGPLRRAA</sequence>
<feature type="domain" description="Helicase C-terminal" evidence="14">
    <location>
        <begin position="246"/>
        <end position="390"/>
    </location>
</feature>
<dbReference type="Pfam" id="PF00271">
    <property type="entry name" value="Helicase_C"/>
    <property type="match status" value="1"/>
</dbReference>
<gene>
    <name evidence="15" type="ORF">HNQ61_001975</name>
</gene>
<dbReference type="CDD" id="cd18794">
    <property type="entry name" value="SF2_C_RecQ"/>
    <property type="match status" value="1"/>
</dbReference>
<organism evidence="15 16">
    <name type="scientific">Longimicrobium terrae</name>
    <dbReference type="NCBI Taxonomy" id="1639882"/>
    <lineage>
        <taxon>Bacteria</taxon>
        <taxon>Pseudomonadati</taxon>
        <taxon>Gemmatimonadota</taxon>
        <taxon>Longimicrobiia</taxon>
        <taxon>Longimicrobiales</taxon>
        <taxon>Longimicrobiaceae</taxon>
        <taxon>Longimicrobium</taxon>
    </lineage>
</organism>
<evidence type="ECO:0000256" key="9">
    <source>
        <dbReference type="ARBA" id="ARBA00034617"/>
    </source>
</evidence>
<evidence type="ECO:0000256" key="5">
    <source>
        <dbReference type="ARBA" id="ARBA00022806"/>
    </source>
</evidence>
<comment type="caution">
    <text evidence="15">The sequence shown here is derived from an EMBL/GenBank/DDBJ whole genome shotgun (WGS) entry which is preliminary data.</text>
</comment>
<evidence type="ECO:0000256" key="12">
    <source>
        <dbReference type="ARBA" id="ARBA00044550"/>
    </source>
</evidence>
<evidence type="ECO:0000256" key="7">
    <source>
        <dbReference type="ARBA" id="ARBA00023125"/>
    </source>
</evidence>
<feature type="domain" description="Helicase ATP-binding" evidence="13">
    <location>
        <begin position="51"/>
        <end position="219"/>
    </location>
</feature>
<protein>
    <recommendedName>
        <fullName evidence="11">ATP-dependent DNA helicase RecQ</fullName>
        <ecNumber evidence="10">5.6.2.4</ecNumber>
    </recommendedName>
    <alternativeName>
        <fullName evidence="12">DNA 3'-5' helicase RecQ</fullName>
    </alternativeName>
</protein>
<dbReference type="InterPro" id="IPR004589">
    <property type="entry name" value="DNA_helicase_ATP-dep_RecQ"/>
</dbReference>
<dbReference type="InterPro" id="IPR027417">
    <property type="entry name" value="P-loop_NTPase"/>
</dbReference>
<dbReference type="GO" id="GO:0043138">
    <property type="term" value="F:3'-5' DNA helicase activity"/>
    <property type="evidence" value="ECO:0007669"/>
    <property type="project" value="UniProtKB-EC"/>
</dbReference>
<dbReference type="GO" id="GO:0046872">
    <property type="term" value="F:metal ion binding"/>
    <property type="evidence" value="ECO:0007669"/>
    <property type="project" value="UniProtKB-KW"/>
</dbReference>
<comment type="similarity">
    <text evidence="1">Belongs to the helicase family. RecQ subfamily.</text>
</comment>
<keyword evidence="16" id="KW-1185">Reference proteome</keyword>
<dbReference type="PANTHER" id="PTHR13710">
    <property type="entry name" value="DNA HELICASE RECQ FAMILY MEMBER"/>
    <property type="match status" value="1"/>
</dbReference>
<keyword evidence="2" id="KW-0479">Metal-binding</keyword>
<dbReference type="GO" id="GO:0043590">
    <property type="term" value="C:bacterial nucleoid"/>
    <property type="evidence" value="ECO:0007669"/>
    <property type="project" value="TreeGrafter"/>
</dbReference>
<evidence type="ECO:0000256" key="6">
    <source>
        <dbReference type="ARBA" id="ARBA00022840"/>
    </source>
</evidence>
<evidence type="ECO:0000259" key="14">
    <source>
        <dbReference type="PROSITE" id="PS51194"/>
    </source>
</evidence>
<dbReference type="Gene3D" id="3.40.50.300">
    <property type="entry name" value="P-loop containing nucleotide triphosphate hydrolases"/>
    <property type="match status" value="2"/>
</dbReference>
<evidence type="ECO:0000256" key="1">
    <source>
        <dbReference type="ARBA" id="ARBA00005446"/>
    </source>
</evidence>
<dbReference type="GO" id="GO:0006281">
    <property type="term" value="P:DNA repair"/>
    <property type="evidence" value="ECO:0007669"/>
    <property type="project" value="TreeGrafter"/>
</dbReference>
<evidence type="ECO:0000313" key="15">
    <source>
        <dbReference type="EMBL" id="MBB6070356.1"/>
    </source>
</evidence>
<dbReference type="InterPro" id="IPR036388">
    <property type="entry name" value="WH-like_DNA-bd_sf"/>
</dbReference>
<keyword evidence="8" id="KW-0413">Isomerase</keyword>
<dbReference type="Gene3D" id="1.10.10.10">
    <property type="entry name" value="Winged helix-like DNA-binding domain superfamily/Winged helix DNA-binding domain"/>
    <property type="match status" value="1"/>
</dbReference>
<reference evidence="15 16" key="1">
    <citation type="submission" date="2020-08" db="EMBL/GenBank/DDBJ databases">
        <title>Genomic Encyclopedia of Type Strains, Phase IV (KMG-IV): sequencing the most valuable type-strain genomes for metagenomic binning, comparative biology and taxonomic classification.</title>
        <authorList>
            <person name="Goeker M."/>
        </authorList>
    </citation>
    <scope>NUCLEOTIDE SEQUENCE [LARGE SCALE GENOMIC DNA]</scope>
    <source>
        <strain evidence="15 16">DSM 29007</strain>
    </source>
</reference>
<keyword evidence="7" id="KW-0238">DNA-binding</keyword>
<keyword evidence="3" id="KW-0547">Nucleotide-binding</keyword>
<dbReference type="GO" id="GO:0005737">
    <property type="term" value="C:cytoplasm"/>
    <property type="evidence" value="ECO:0007669"/>
    <property type="project" value="TreeGrafter"/>
</dbReference>
<dbReference type="FunFam" id="3.40.50.300:FF:001389">
    <property type="entry name" value="ATP-dependent DNA helicase RecQ"/>
    <property type="match status" value="1"/>
</dbReference>
<dbReference type="GO" id="GO:0009378">
    <property type="term" value="F:four-way junction helicase activity"/>
    <property type="evidence" value="ECO:0007669"/>
    <property type="project" value="TreeGrafter"/>
</dbReference>
<dbReference type="PROSITE" id="PS51192">
    <property type="entry name" value="HELICASE_ATP_BIND_1"/>
    <property type="match status" value="1"/>
</dbReference>
<keyword evidence="5 15" id="KW-0347">Helicase</keyword>
<dbReference type="InterPro" id="IPR032284">
    <property type="entry name" value="RecQ_Zn-bd"/>
</dbReference>
<dbReference type="EC" id="5.6.2.4" evidence="10"/>
<dbReference type="GO" id="GO:0030894">
    <property type="term" value="C:replisome"/>
    <property type="evidence" value="ECO:0007669"/>
    <property type="project" value="TreeGrafter"/>
</dbReference>
<dbReference type="InterPro" id="IPR001650">
    <property type="entry name" value="Helicase_C-like"/>
</dbReference>
<dbReference type="InterPro" id="IPR011545">
    <property type="entry name" value="DEAD/DEAH_box_helicase_dom"/>
</dbReference>
<dbReference type="InterPro" id="IPR014001">
    <property type="entry name" value="Helicase_ATP-bd"/>
</dbReference>
<dbReference type="PANTHER" id="PTHR13710:SF105">
    <property type="entry name" value="ATP-DEPENDENT DNA HELICASE Q1"/>
    <property type="match status" value="1"/>
</dbReference>
<dbReference type="CDD" id="cd17920">
    <property type="entry name" value="DEXHc_RecQ"/>
    <property type="match status" value="1"/>
</dbReference>
<evidence type="ECO:0000256" key="11">
    <source>
        <dbReference type="ARBA" id="ARBA00044535"/>
    </source>
</evidence>
<dbReference type="AlphaFoldDB" id="A0A841GXG7"/>
<dbReference type="GO" id="GO:0006310">
    <property type="term" value="P:DNA recombination"/>
    <property type="evidence" value="ECO:0007669"/>
    <property type="project" value="InterPro"/>
</dbReference>
<dbReference type="SMART" id="SM00490">
    <property type="entry name" value="HELICc"/>
    <property type="match status" value="1"/>
</dbReference>
<name>A0A841GXG7_9BACT</name>
<accession>A0A841GXG7</accession>
<keyword evidence="4 15" id="KW-0378">Hydrolase</keyword>
<comment type="catalytic activity">
    <reaction evidence="9">
        <text>Couples ATP hydrolysis with the unwinding of duplex DNA by translocating in the 3'-5' direction.</text>
        <dbReference type="EC" id="5.6.2.4"/>
    </reaction>
</comment>
<dbReference type="SMART" id="SM00487">
    <property type="entry name" value="DEXDc"/>
    <property type="match status" value="1"/>
</dbReference>
<dbReference type="NCBIfam" id="TIGR00614">
    <property type="entry name" value="recQ_fam"/>
    <property type="match status" value="1"/>
</dbReference>
<evidence type="ECO:0000259" key="13">
    <source>
        <dbReference type="PROSITE" id="PS51192"/>
    </source>
</evidence>
<dbReference type="PROSITE" id="PS51194">
    <property type="entry name" value="HELICASE_CTER"/>
    <property type="match status" value="1"/>
</dbReference>
<dbReference type="Pfam" id="PF16124">
    <property type="entry name" value="RecQ_Zn_bind"/>
    <property type="match status" value="1"/>
</dbReference>
<keyword evidence="6" id="KW-0067">ATP-binding</keyword>
<proteinExistence type="inferred from homology"/>
<dbReference type="GO" id="GO:0016787">
    <property type="term" value="F:hydrolase activity"/>
    <property type="evidence" value="ECO:0007669"/>
    <property type="project" value="UniProtKB-KW"/>
</dbReference>
<evidence type="ECO:0000256" key="4">
    <source>
        <dbReference type="ARBA" id="ARBA00022801"/>
    </source>
</evidence>
<dbReference type="EMBL" id="JACHIA010000004">
    <property type="protein sequence ID" value="MBB6070356.1"/>
    <property type="molecule type" value="Genomic_DNA"/>
</dbReference>
<evidence type="ECO:0000256" key="8">
    <source>
        <dbReference type="ARBA" id="ARBA00023235"/>
    </source>
</evidence>
<dbReference type="SUPFAM" id="SSF52540">
    <property type="entry name" value="P-loop containing nucleoside triphosphate hydrolases"/>
    <property type="match status" value="1"/>
</dbReference>
<evidence type="ECO:0000256" key="3">
    <source>
        <dbReference type="ARBA" id="ARBA00022741"/>
    </source>
</evidence>
<dbReference type="Pfam" id="PF00270">
    <property type="entry name" value="DEAD"/>
    <property type="match status" value="1"/>
</dbReference>
<evidence type="ECO:0000256" key="10">
    <source>
        <dbReference type="ARBA" id="ARBA00034808"/>
    </source>
</evidence>
<dbReference type="Proteomes" id="UP000582837">
    <property type="component" value="Unassembled WGS sequence"/>
</dbReference>
<evidence type="ECO:0000313" key="16">
    <source>
        <dbReference type="Proteomes" id="UP000582837"/>
    </source>
</evidence>
<dbReference type="GO" id="GO:0003677">
    <property type="term" value="F:DNA binding"/>
    <property type="evidence" value="ECO:0007669"/>
    <property type="project" value="UniProtKB-KW"/>
</dbReference>
<dbReference type="GO" id="GO:0005524">
    <property type="term" value="F:ATP binding"/>
    <property type="evidence" value="ECO:0007669"/>
    <property type="project" value="UniProtKB-KW"/>
</dbReference>
<evidence type="ECO:0000256" key="2">
    <source>
        <dbReference type="ARBA" id="ARBA00022723"/>
    </source>
</evidence>